<dbReference type="Pfam" id="PF10698">
    <property type="entry name" value="DUF2505"/>
    <property type="match status" value="1"/>
</dbReference>
<dbReference type="AlphaFoldDB" id="A0A2W5B8A4"/>
<dbReference type="Proteomes" id="UP000249451">
    <property type="component" value="Unassembled WGS sequence"/>
</dbReference>
<gene>
    <name evidence="1" type="ORF">DI609_02955</name>
</gene>
<sequence>MTTNSENTHSIGFPLAEVHAALSSQEYWEYEAKNIGDEPGEVRNFTGGPNVKIELAEKLPIDAVPESFRAMVPATLELARTVTLGPVEGGRATGTVTAEVSGLPVKFNADLVLQDADGATSLSAKSAVDVKIPMMGSMLEPKIMEWVEQFIAHESSLIEKYLKENA</sequence>
<protein>
    <submittedName>
        <fullName evidence="1">DUF2505 domain-containing protein</fullName>
    </submittedName>
</protein>
<comment type="caution">
    <text evidence="1">The sequence shown here is derived from an EMBL/GenBank/DDBJ whole genome shotgun (WGS) entry which is preliminary data.</text>
</comment>
<dbReference type="EMBL" id="QFNY01000046">
    <property type="protein sequence ID" value="PZP02063.1"/>
    <property type="molecule type" value="Genomic_DNA"/>
</dbReference>
<evidence type="ECO:0000313" key="1">
    <source>
        <dbReference type="EMBL" id="PZP02063.1"/>
    </source>
</evidence>
<reference evidence="1 2" key="1">
    <citation type="submission" date="2017-11" db="EMBL/GenBank/DDBJ databases">
        <title>Infants hospitalized years apart are colonized by the same room-sourced microbial strains.</title>
        <authorList>
            <person name="Brooks B."/>
            <person name="Olm M.R."/>
            <person name="Firek B.A."/>
            <person name="Baker R."/>
            <person name="Thomas B.C."/>
            <person name="Morowitz M.J."/>
            <person name="Banfield J.F."/>
        </authorList>
    </citation>
    <scope>NUCLEOTIDE SEQUENCE [LARGE SCALE GENOMIC DNA]</scope>
    <source>
        <strain evidence="1">S2_012_000_R3_87</strain>
    </source>
</reference>
<evidence type="ECO:0000313" key="2">
    <source>
        <dbReference type="Proteomes" id="UP000249451"/>
    </source>
</evidence>
<accession>A0A2W5B8A4</accession>
<name>A0A2W5B8A4_9CORY</name>
<dbReference type="InterPro" id="IPR019639">
    <property type="entry name" value="DUF2505"/>
</dbReference>
<organism evidence="1 2">
    <name type="scientific">Corynebacterium urealyticum</name>
    <dbReference type="NCBI Taxonomy" id="43771"/>
    <lineage>
        <taxon>Bacteria</taxon>
        <taxon>Bacillati</taxon>
        <taxon>Actinomycetota</taxon>
        <taxon>Actinomycetes</taxon>
        <taxon>Mycobacteriales</taxon>
        <taxon>Corynebacteriaceae</taxon>
        <taxon>Corynebacterium</taxon>
    </lineage>
</organism>
<proteinExistence type="predicted"/>